<gene>
    <name evidence="2" type="ORF">Nepgr_002107</name>
</gene>
<protein>
    <submittedName>
        <fullName evidence="2">Uncharacterized protein</fullName>
    </submittedName>
</protein>
<dbReference type="Proteomes" id="UP001279734">
    <property type="component" value="Unassembled WGS sequence"/>
</dbReference>
<keyword evidence="3" id="KW-1185">Reference proteome</keyword>
<dbReference type="AlphaFoldDB" id="A0AAD3P6C8"/>
<evidence type="ECO:0000313" key="3">
    <source>
        <dbReference type="Proteomes" id="UP001279734"/>
    </source>
</evidence>
<dbReference type="PANTHER" id="PTHR37237:SF1">
    <property type="entry name" value="OS02G0567000 PROTEIN"/>
    <property type="match status" value="1"/>
</dbReference>
<feature type="region of interest" description="Disordered" evidence="1">
    <location>
        <begin position="22"/>
        <end position="53"/>
    </location>
</feature>
<name>A0AAD3P6C8_NEPGR</name>
<reference evidence="2" key="1">
    <citation type="submission" date="2023-05" db="EMBL/GenBank/DDBJ databases">
        <title>Nepenthes gracilis genome sequencing.</title>
        <authorList>
            <person name="Fukushima K."/>
        </authorList>
    </citation>
    <scope>NUCLEOTIDE SEQUENCE</scope>
    <source>
        <strain evidence="2">SING2019-196</strain>
    </source>
</reference>
<evidence type="ECO:0000256" key="1">
    <source>
        <dbReference type="SAM" id="MobiDB-lite"/>
    </source>
</evidence>
<accession>A0AAD3P6C8</accession>
<organism evidence="2 3">
    <name type="scientific">Nepenthes gracilis</name>
    <name type="common">Slender pitcher plant</name>
    <dbReference type="NCBI Taxonomy" id="150966"/>
    <lineage>
        <taxon>Eukaryota</taxon>
        <taxon>Viridiplantae</taxon>
        <taxon>Streptophyta</taxon>
        <taxon>Embryophyta</taxon>
        <taxon>Tracheophyta</taxon>
        <taxon>Spermatophyta</taxon>
        <taxon>Magnoliopsida</taxon>
        <taxon>eudicotyledons</taxon>
        <taxon>Gunneridae</taxon>
        <taxon>Pentapetalae</taxon>
        <taxon>Caryophyllales</taxon>
        <taxon>Nepenthaceae</taxon>
        <taxon>Nepenthes</taxon>
    </lineage>
</organism>
<feature type="compositionally biased region" description="Low complexity" evidence="1">
    <location>
        <begin position="33"/>
        <end position="48"/>
    </location>
</feature>
<proteinExistence type="predicted"/>
<comment type="caution">
    <text evidence="2">The sequence shown here is derived from an EMBL/GenBank/DDBJ whole genome shotgun (WGS) entry which is preliminary data.</text>
</comment>
<dbReference type="PANTHER" id="PTHR37237">
    <property type="entry name" value="OS02G0567000 PROTEIN"/>
    <property type="match status" value="1"/>
</dbReference>
<evidence type="ECO:0000313" key="2">
    <source>
        <dbReference type="EMBL" id="GMH00268.1"/>
    </source>
</evidence>
<sequence length="154" mass="16760">MRGVGGPLLCIGDLLCDVGEPDSEDHHDRIPLSPSSSSSRNPNFNPDSQPSDLTKLFQENYDELNKALAGTDHSWTSLTLKLCNALDAANELIKSTNRNVVMLSEKVGELERVIRRGDSAIAAARSFHSSMIQKGDCSNGSQFLNQVGPHQPQE</sequence>
<dbReference type="EMBL" id="BSYO01000002">
    <property type="protein sequence ID" value="GMH00268.1"/>
    <property type="molecule type" value="Genomic_DNA"/>
</dbReference>